<reference evidence="2" key="1">
    <citation type="submission" date="2021-01" db="EMBL/GenBank/DDBJ databases">
        <authorList>
            <person name="Corre E."/>
            <person name="Pelletier E."/>
            <person name="Niang G."/>
            <person name="Scheremetjew M."/>
            <person name="Finn R."/>
            <person name="Kale V."/>
            <person name="Holt S."/>
            <person name="Cochrane G."/>
            <person name="Meng A."/>
            <person name="Brown T."/>
            <person name="Cohen L."/>
        </authorList>
    </citation>
    <scope>NUCLEOTIDE SEQUENCE</scope>
    <source>
        <strain evidence="2">CCAP 1951/1</strain>
    </source>
</reference>
<proteinExistence type="predicted"/>
<feature type="compositionally biased region" description="Polar residues" evidence="1">
    <location>
        <begin position="57"/>
        <end position="68"/>
    </location>
</feature>
<dbReference type="InterPro" id="IPR029016">
    <property type="entry name" value="GAF-like_dom_sf"/>
</dbReference>
<dbReference type="EMBL" id="HBGF01035785">
    <property type="protein sequence ID" value="CAD9133934.1"/>
    <property type="molecule type" value="Transcribed_RNA"/>
</dbReference>
<dbReference type="AlphaFoldDB" id="A0A7S1QFA9"/>
<sequence length="461" mass="49109">MAAPATASSLRDEIARLSFDADGALRNMSADERRNFAPLFGAAIAALKAELPVEAGSPNSDQLSTPQLPSLVASPRGKNLGIDVTTPSHRIPKPPGPASLTPRGAVDRGAGHHLHAAEQPATLSLGQGLAAGLYLLLESLQVRIQAARLTVVLKNPSGGMSIAVDCGGPQAKLSAATKLPLQESLLNSVMETGMAASLPTVSLEDIEDRTAVRPRNALALPLHAHPPKTGYVGVIIAINCRGGAAMFSERDERVLFSAVPSISYLTQTYDMDFRRYAFDPTPLHRYAPLPVSTAHGDGEGFGPLARSLTNSLAASKSDPPPILVYRREGPEKFIRKEHLRDLAAELPEEGDESHLVAVSDHIERVEQAWAAAIERCMLSERTLRQKQALVTEAVEVLGRKQRKVDLLKEVLADNLKTPEEIERDAARAAAAATIQAAQQRTGVTFRSALAGSGAMSSPQSM</sequence>
<dbReference type="Gene3D" id="3.30.450.40">
    <property type="match status" value="1"/>
</dbReference>
<evidence type="ECO:0008006" key="3">
    <source>
        <dbReference type="Google" id="ProtNLM"/>
    </source>
</evidence>
<evidence type="ECO:0000313" key="2">
    <source>
        <dbReference type="EMBL" id="CAD9133934.1"/>
    </source>
</evidence>
<name>A0A7S1QFA9_NEODS</name>
<dbReference type="SUPFAM" id="SSF55781">
    <property type="entry name" value="GAF domain-like"/>
    <property type="match status" value="1"/>
</dbReference>
<protein>
    <recommendedName>
        <fullName evidence="3">GAF domain-containing protein</fullName>
    </recommendedName>
</protein>
<organism evidence="2">
    <name type="scientific">Neobodo designis</name>
    <name type="common">Flagellated protozoan</name>
    <name type="synonym">Bodo designis</name>
    <dbReference type="NCBI Taxonomy" id="312471"/>
    <lineage>
        <taxon>Eukaryota</taxon>
        <taxon>Discoba</taxon>
        <taxon>Euglenozoa</taxon>
        <taxon>Kinetoplastea</taxon>
        <taxon>Metakinetoplastina</taxon>
        <taxon>Neobodonida</taxon>
        <taxon>Neobodo</taxon>
    </lineage>
</organism>
<evidence type="ECO:0000256" key="1">
    <source>
        <dbReference type="SAM" id="MobiDB-lite"/>
    </source>
</evidence>
<gene>
    <name evidence="2" type="ORF">NDES1114_LOCUS24010</name>
</gene>
<accession>A0A7S1QFA9</accession>
<feature type="region of interest" description="Disordered" evidence="1">
    <location>
        <begin position="55"/>
        <end position="77"/>
    </location>
</feature>